<accession>A0ABN1EB99</accession>
<dbReference type="InterPro" id="IPR010775">
    <property type="entry name" value="DUF1365"/>
</dbReference>
<comment type="caution">
    <text evidence="1">The sequence shown here is derived from an EMBL/GenBank/DDBJ whole genome shotgun (WGS) entry which is preliminary data.</text>
</comment>
<proteinExistence type="predicted"/>
<dbReference type="PANTHER" id="PTHR33973">
    <property type="entry name" value="OS07G0153300 PROTEIN"/>
    <property type="match status" value="1"/>
</dbReference>
<reference evidence="1 2" key="1">
    <citation type="journal article" date="2019" name="Int. J. Syst. Evol. Microbiol.">
        <title>The Global Catalogue of Microorganisms (GCM) 10K type strain sequencing project: providing services to taxonomists for standard genome sequencing and annotation.</title>
        <authorList>
            <consortium name="The Broad Institute Genomics Platform"/>
            <consortium name="The Broad Institute Genome Sequencing Center for Infectious Disease"/>
            <person name="Wu L."/>
            <person name="Ma J."/>
        </authorList>
    </citation>
    <scope>NUCLEOTIDE SEQUENCE [LARGE SCALE GENOMIC DNA]</scope>
    <source>
        <strain evidence="1 2">JCM 14331</strain>
    </source>
</reference>
<evidence type="ECO:0000313" key="2">
    <source>
        <dbReference type="Proteomes" id="UP001501169"/>
    </source>
</evidence>
<gene>
    <name evidence="1" type="ORF">GCM10009098_33830</name>
</gene>
<sequence length="249" mass="29375">MQNGHAVYQGEVGHLRLTPLRHGFSYPLALYWLDCNELSKASLQDAGIQFEQFGALSFRRADYLTGTDNLYQAVCDKIKQLGGLTKPDRVFVLTPLANWGLYFSPLTLYYCFDQQQQFCYLLAEVSNTPWNERHYYLQNIVHGQQHYQHDKTFHVSPFHPIDMQYHWQIPVPGRALRCSIANTQGGHQVFSAWFNLQRHELTAKWKRQWLIRQPWQNVQVVWRIYWHALKLLLKRVPVHAHPKTKDNKS</sequence>
<name>A0ABN1EB99_9GAMM</name>
<dbReference type="PANTHER" id="PTHR33973:SF4">
    <property type="entry name" value="OS07G0153300 PROTEIN"/>
    <property type="match status" value="1"/>
</dbReference>
<organism evidence="1 2">
    <name type="scientific">Rheinheimera aquimaris</name>
    <dbReference type="NCBI Taxonomy" id="412437"/>
    <lineage>
        <taxon>Bacteria</taxon>
        <taxon>Pseudomonadati</taxon>
        <taxon>Pseudomonadota</taxon>
        <taxon>Gammaproteobacteria</taxon>
        <taxon>Chromatiales</taxon>
        <taxon>Chromatiaceae</taxon>
        <taxon>Rheinheimera</taxon>
    </lineage>
</organism>
<dbReference type="Pfam" id="PF07103">
    <property type="entry name" value="DUF1365"/>
    <property type="match status" value="1"/>
</dbReference>
<dbReference type="RefSeq" id="WP_226768152.1">
    <property type="nucleotide sequence ID" value="NZ_BAAAEO010000006.1"/>
</dbReference>
<dbReference type="EMBL" id="BAAAEO010000006">
    <property type="protein sequence ID" value="GAA0562954.1"/>
    <property type="molecule type" value="Genomic_DNA"/>
</dbReference>
<dbReference type="Proteomes" id="UP001501169">
    <property type="component" value="Unassembled WGS sequence"/>
</dbReference>
<evidence type="ECO:0000313" key="1">
    <source>
        <dbReference type="EMBL" id="GAA0562954.1"/>
    </source>
</evidence>
<keyword evidence="2" id="KW-1185">Reference proteome</keyword>
<protein>
    <submittedName>
        <fullName evidence="1">DUF1365 domain-containing protein</fullName>
    </submittedName>
</protein>